<proteinExistence type="inferred from homology"/>
<dbReference type="PROSITE" id="PS00106">
    <property type="entry name" value="GALACTOKINASE"/>
    <property type="match status" value="1"/>
</dbReference>
<dbReference type="InterPro" id="IPR013750">
    <property type="entry name" value="GHMP_kinase_C_dom"/>
</dbReference>
<dbReference type="Pfam" id="PF10509">
    <property type="entry name" value="GalKase_gal_bdg"/>
    <property type="match status" value="1"/>
</dbReference>
<organism evidence="16 17">
    <name type="scientific">Pseudopedobacter saltans</name>
    <dbReference type="NCBI Taxonomy" id="151895"/>
    <lineage>
        <taxon>Bacteria</taxon>
        <taxon>Pseudomonadati</taxon>
        <taxon>Bacteroidota</taxon>
        <taxon>Sphingobacteriia</taxon>
        <taxon>Sphingobacteriales</taxon>
        <taxon>Sphingobacteriaceae</taxon>
        <taxon>Pseudopedobacter</taxon>
    </lineage>
</organism>
<evidence type="ECO:0000256" key="6">
    <source>
        <dbReference type="ARBA" id="ARBA00022777"/>
    </source>
</evidence>
<comment type="caution">
    <text evidence="16">The sequence shown here is derived from an EMBL/GenBank/DDBJ whole genome shotgun (WGS) entry which is preliminary data.</text>
</comment>
<sequence length="386" mass="43255">MPEKEILTRVKEEFKKSFSVKPLIVRSPGRINLIGEHTDYNKGFVLPAAIDKAIYFAFSKRDDENIELISMDFNNVYSANLSELTKTGKWSDYILGVVEQFQKNGYKIGGFNCVFGGDIPLGAGLSSSAALENGIGLGLKTLFQLDIEPIELAKMSQKAENQFVGVQCGIMDQFASMMGKEEQVIRLDCDSLEYAYKPIHMKGMKILLLNTNVHHSLASSEYNTRRKECETGVKILQENGQVVDSLRDATMEMVDQYIKPVNEIVYNRCKFIVEEKERLLTGCDDLERGDVEAFGKKMFRTHEGLSKEYEVSCVELDYLVDMVKENPDVLGARMMGGGFGGCTINIVKEDAIDAIVEELKPKYKQATGLDLEYYIAVISDGTNILD</sequence>
<feature type="binding site" evidence="11">
    <location>
        <position position="222"/>
    </location>
    <ligand>
        <name>substrate</name>
    </ligand>
</feature>
<comment type="subcellular location">
    <subcellularLocation>
        <location evidence="11">Cytoplasm</location>
    </subcellularLocation>
</comment>
<evidence type="ECO:0000259" key="14">
    <source>
        <dbReference type="Pfam" id="PF08544"/>
    </source>
</evidence>
<feature type="domain" description="GHMP kinase N-terminal" evidence="13">
    <location>
        <begin position="93"/>
        <end position="180"/>
    </location>
</feature>
<dbReference type="InterPro" id="IPR020568">
    <property type="entry name" value="Ribosomal_Su5_D2-typ_SF"/>
</dbReference>
<dbReference type="NCBIfam" id="NF003705">
    <property type="entry name" value="PRK05322.1"/>
    <property type="match status" value="1"/>
</dbReference>
<dbReference type="InterPro" id="IPR000705">
    <property type="entry name" value="Galactokinase"/>
</dbReference>
<feature type="binding site" evidence="11">
    <location>
        <position position="160"/>
    </location>
    <ligand>
        <name>Mg(2+)</name>
        <dbReference type="ChEBI" id="CHEBI:18420"/>
    </ligand>
</feature>
<keyword evidence="8 11" id="KW-0460">Magnesium</keyword>
<comment type="function">
    <text evidence="11">Catalyzes the transfer of the gamma-phosphate of ATP to D-galactose to form alpha-D-galactose-1-phosphate (Gal-1-P).</text>
</comment>
<dbReference type="GO" id="GO:0006012">
    <property type="term" value="P:galactose metabolic process"/>
    <property type="evidence" value="ECO:0007669"/>
    <property type="project" value="UniProtKB-UniRule"/>
</dbReference>
<feature type="site" description="Transition state stabilizer" evidence="11">
    <location>
        <position position="30"/>
    </location>
</feature>
<dbReference type="FunFam" id="3.30.230.10:FF:000017">
    <property type="entry name" value="Galactokinase"/>
    <property type="match status" value="1"/>
</dbReference>
<accession>A0A2W5EX41</accession>
<keyword evidence="3 11" id="KW-0808">Transferase</keyword>
<keyword evidence="2 11" id="KW-0963">Cytoplasm</keyword>
<keyword evidence="9 11" id="KW-0299">Galactose metabolism</keyword>
<evidence type="ECO:0000256" key="4">
    <source>
        <dbReference type="ARBA" id="ARBA00022723"/>
    </source>
</evidence>
<evidence type="ECO:0000313" key="16">
    <source>
        <dbReference type="EMBL" id="PZP47063.1"/>
    </source>
</evidence>
<dbReference type="Gene3D" id="3.30.230.10">
    <property type="match status" value="1"/>
</dbReference>
<dbReference type="InterPro" id="IPR006204">
    <property type="entry name" value="GHMP_kinase_N_dom"/>
</dbReference>
<comment type="catalytic activity">
    <reaction evidence="11">
        <text>alpha-D-galactose + ATP = alpha-D-galactose 1-phosphate + ADP + H(+)</text>
        <dbReference type="Rhea" id="RHEA:13553"/>
        <dbReference type="ChEBI" id="CHEBI:15378"/>
        <dbReference type="ChEBI" id="CHEBI:28061"/>
        <dbReference type="ChEBI" id="CHEBI:30616"/>
        <dbReference type="ChEBI" id="CHEBI:58336"/>
        <dbReference type="ChEBI" id="CHEBI:456216"/>
        <dbReference type="EC" id="2.7.1.6"/>
    </reaction>
</comment>
<reference evidence="16 17" key="1">
    <citation type="submission" date="2017-11" db="EMBL/GenBank/DDBJ databases">
        <title>Infants hospitalized years apart are colonized by the same room-sourced microbial strains.</title>
        <authorList>
            <person name="Brooks B."/>
            <person name="Olm M.R."/>
            <person name="Firek B.A."/>
            <person name="Baker R."/>
            <person name="Thomas B.C."/>
            <person name="Morowitz M.J."/>
            <person name="Banfield J.F."/>
        </authorList>
    </citation>
    <scope>NUCLEOTIDE SEQUENCE [LARGE SCALE GENOMIC DNA]</scope>
    <source>
        <strain evidence="16">S2_009_000_R2_76</strain>
    </source>
</reference>
<dbReference type="InterPro" id="IPR006203">
    <property type="entry name" value="GHMP_knse_ATP-bd_CS"/>
</dbReference>
<dbReference type="InterPro" id="IPR006206">
    <property type="entry name" value="Mevalonate/galactokinase"/>
</dbReference>
<dbReference type="EC" id="2.7.1.6" evidence="11 12"/>
<dbReference type="Gene3D" id="3.30.70.890">
    <property type="entry name" value="GHMP kinase, C-terminal domain"/>
    <property type="match status" value="1"/>
</dbReference>
<evidence type="ECO:0000256" key="7">
    <source>
        <dbReference type="ARBA" id="ARBA00022840"/>
    </source>
</evidence>
<evidence type="ECO:0000256" key="9">
    <source>
        <dbReference type="ARBA" id="ARBA00023144"/>
    </source>
</evidence>
<dbReference type="PRINTS" id="PR00473">
    <property type="entry name" value="GALCTOKINASE"/>
</dbReference>
<dbReference type="InterPro" id="IPR019539">
    <property type="entry name" value="GalKase_N"/>
</dbReference>
<evidence type="ECO:0000256" key="3">
    <source>
        <dbReference type="ARBA" id="ARBA00022679"/>
    </source>
</evidence>
<dbReference type="EMBL" id="QFOI01000204">
    <property type="protein sequence ID" value="PZP47063.1"/>
    <property type="molecule type" value="Genomic_DNA"/>
</dbReference>
<dbReference type="GO" id="GO:0000287">
    <property type="term" value="F:magnesium ion binding"/>
    <property type="evidence" value="ECO:0007669"/>
    <property type="project" value="UniProtKB-UniRule"/>
</dbReference>
<dbReference type="Pfam" id="PF00288">
    <property type="entry name" value="GHMP_kinases_N"/>
    <property type="match status" value="1"/>
</dbReference>
<comment type="pathway">
    <text evidence="11">Carbohydrate metabolism; galactose metabolism.</text>
</comment>
<keyword evidence="7 11" id="KW-0067">ATP-binding</keyword>
<dbReference type="PANTHER" id="PTHR10457:SF7">
    <property type="entry name" value="GALACTOKINASE-RELATED"/>
    <property type="match status" value="1"/>
</dbReference>
<evidence type="ECO:0000256" key="1">
    <source>
        <dbReference type="ARBA" id="ARBA00006566"/>
    </source>
</evidence>
<dbReference type="GO" id="GO:0005829">
    <property type="term" value="C:cytosol"/>
    <property type="evidence" value="ECO:0007669"/>
    <property type="project" value="TreeGrafter"/>
</dbReference>
<feature type="binding site" evidence="11">
    <location>
        <begin position="36"/>
        <end position="39"/>
    </location>
    <ligand>
        <name>substrate</name>
    </ligand>
</feature>
<feature type="domain" description="GHMP kinase C-terminal" evidence="14">
    <location>
        <begin position="285"/>
        <end position="363"/>
    </location>
</feature>
<evidence type="ECO:0000256" key="11">
    <source>
        <dbReference type="HAMAP-Rule" id="MF_00246"/>
    </source>
</evidence>
<dbReference type="InterPro" id="IPR014721">
    <property type="entry name" value="Ribsml_uS5_D2-typ_fold_subgr"/>
</dbReference>
<name>A0A2W5EX41_9SPHI</name>
<dbReference type="Proteomes" id="UP000249645">
    <property type="component" value="Unassembled WGS sequence"/>
</dbReference>
<dbReference type="NCBIfam" id="TIGR00131">
    <property type="entry name" value="gal_kin"/>
    <property type="match status" value="1"/>
</dbReference>
<dbReference type="InterPro" id="IPR036554">
    <property type="entry name" value="GHMP_kinase_C_sf"/>
</dbReference>
<feature type="binding site" evidence="11">
    <location>
        <position position="128"/>
    </location>
    <ligand>
        <name>Mg(2+)</name>
        <dbReference type="ChEBI" id="CHEBI:18420"/>
    </ligand>
</feature>
<dbReference type="InterPro" id="IPR022963">
    <property type="entry name" value="Galactokinase_bac"/>
</dbReference>
<evidence type="ECO:0000259" key="15">
    <source>
        <dbReference type="Pfam" id="PF10509"/>
    </source>
</evidence>
<gene>
    <name evidence="11" type="primary">galK</name>
    <name evidence="16" type="ORF">DI598_11400</name>
</gene>
<evidence type="ECO:0000313" key="17">
    <source>
        <dbReference type="Proteomes" id="UP000249645"/>
    </source>
</evidence>
<feature type="active site" description="Proton acceptor" evidence="11">
    <location>
        <position position="172"/>
    </location>
</feature>
<feature type="domain" description="Galactokinase N-terminal" evidence="15">
    <location>
        <begin position="12"/>
        <end position="60"/>
    </location>
</feature>
<keyword evidence="6 11" id="KW-0418">Kinase</keyword>
<evidence type="ECO:0000256" key="2">
    <source>
        <dbReference type="ARBA" id="ARBA00022490"/>
    </source>
</evidence>
<protein>
    <recommendedName>
        <fullName evidence="11 12">Galactokinase</fullName>
        <ecNumber evidence="11 12">2.7.1.6</ecNumber>
    </recommendedName>
    <alternativeName>
        <fullName evidence="11">Galactose kinase</fullName>
    </alternativeName>
</protein>
<evidence type="ECO:0000256" key="10">
    <source>
        <dbReference type="ARBA" id="ARBA00023277"/>
    </source>
</evidence>
<dbReference type="GO" id="GO:0004335">
    <property type="term" value="F:galactokinase activity"/>
    <property type="evidence" value="ECO:0007669"/>
    <property type="project" value="UniProtKB-UniRule"/>
</dbReference>
<feature type="binding site" evidence="11">
    <location>
        <begin position="122"/>
        <end position="128"/>
    </location>
    <ligand>
        <name>ATP</name>
        <dbReference type="ChEBI" id="CHEBI:30616"/>
    </ligand>
</feature>
<evidence type="ECO:0000256" key="8">
    <source>
        <dbReference type="ARBA" id="ARBA00022842"/>
    </source>
</evidence>
<dbReference type="AlphaFoldDB" id="A0A2W5EX41"/>
<evidence type="ECO:0000259" key="13">
    <source>
        <dbReference type="Pfam" id="PF00288"/>
    </source>
</evidence>
<dbReference type="PANTHER" id="PTHR10457">
    <property type="entry name" value="MEVALONATE KINASE/GALACTOKINASE"/>
    <property type="match status" value="1"/>
</dbReference>
<keyword evidence="4 11" id="KW-0479">Metal-binding</keyword>
<feature type="binding site" evidence="11">
    <location>
        <position position="70"/>
    </location>
    <ligand>
        <name>ATP</name>
        <dbReference type="ChEBI" id="CHEBI:30616"/>
    </ligand>
</feature>
<comment type="similarity">
    <text evidence="1 11">Belongs to the GHMP kinase family. GalK subfamily.</text>
</comment>
<dbReference type="PRINTS" id="PR00959">
    <property type="entry name" value="MEVGALKINASE"/>
</dbReference>
<dbReference type="SUPFAM" id="SSF54211">
    <property type="entry name" value="Ribosomal protein S5 domain 2-like"/>
    <property type="match status" value="1"/>
</dbReference>
<evidence type="ECO:0000256" key="5">
    <source>
        <dbReference type="ARBA" id="ARBA00022741"/>
    </source>
</evidence>
<dbReference type="GO" id="GO:0005524">
    <property type="term" value="F:ATP binding"/>
    <property type="evidence" value="ECO:0007669"/>
    <property type="project" value="UniProtKB-UniRule"/>
</dbReference>
<dbReference type="InterPro" id="IPR019741">
    <property type="entry name" value="Galactokinase_CS"/>
</dbReference>
<keyword evidence="10 11" id="KW-0119">Carbohydrate metabolism</keyword>
<dbReference type="Pfam" id="PF08544">
    <property type="entry name" value="GHMP_kinases_C"/>
    <property type="match status" value="1"/>
</dbReference>
<dbReference type="PIRSF" id="PIRSF000530">
    <property type="entry name" value="Galactokinase"/>
    <property type="match status" value="1"/>
</dbReference>
<dbReference type="HAMAP" id="MF_00246">
    <property type="entry name" value="Galactokinase"/>
    <property type="match status" value="1"/>
</dbReference>
<dbReference type="FunFam" id="3.30.70.890:FF:000001">
    <property type="entry name" value="Galactokinase"/>
    <property type="match status" value="1"/>
</dbReference>
<dbReference type="PROSITE" id="PS00627">
    <property type="entry name" value="GHMP_KINASES_ATP"/>
    <property type="match status" value="1"/>
</dbReference>
<keyword evidence="5 11" id="KW-0547">Nucleotide-binding</keyword>
<dbReference type="UniPathway" id="UPA00214"/>
<evidence type="ECO:0000256" key="12">
    <source>
        <dbReference type="NCBIfam" id="TIGR00131"/>
    </source>
</evidence>
<dbReference type="SUPFAM" id="SSF55060">
    <property type="entry name" value="GHMP Kinase, C-terminal domain"/>
    <property type="match status" value="1"/>
</dbReference>